<dbReference type="AlphaFoldDB" id="A0AAW1QGU5"/>
<evidence type="ECO:0000313" key="1">
    <source>
        <dbReference type="EMBL" id="KAK9820627.1"/>
    </source>
</evidence>
<proteinExistence type="predicted"/>
<evidence type="ECO:0000313" key="2">
    <source>
        <dbReference type="Proteomes" id="UP001489004"/>
    </source>
</evidence>
<reference evidence="1 2" key="1">
    <citation type="journal article" date="2024" name="Nat. Commun.">
        <title>Phylogenomics reveals the evolutionary origins of lichenization in chlorophyte algae.</title>
        <authorList>
            <person name="Puginier C."/>
            <person name="Libourel C."/>
            <person name="Otte J."/>
            <person name="Skaloud P."/>
            <person name="Haon M."/>
            <person name="Grisel S."/>
            <person name="Petersen M."/>
            <person name="Berrin J.G."/>
            <person name="Delaux P.M."/>
            <person name="Dal Grande F."/>
            <person name="Keller J."/>
        </authorList>
    </citation>
    <scope>NUCLEOTIDE SEQUENCE [LARGE SCALE GENOMIC DNA]</scope>
    <source>
        <strain evidence="1 2">SAG 2043</strain>
    </source>
</reference>
<sequence length="421" mass="47723">MGVAAVAQELPDAVLGLVMIVRNEAASMEETIVSVRDDVDFWTIVDTGSTDNTSAVITAAFQGVPGQLVSEPFVDFSVTRNSAMHAHGTATAYQVMLDADHTMTNTWRLRLACKRLLLECQHRTLPICVQAGMTPRLYRSQSHMWTRVFPSEGAGTSHGWHYRYPVHEVPYHTHNGLHPDHFTYKISEQVLMEHAASSHNKSQERWRNFDLPLLAKAKEEAPTDARIAFYYAQTLHGVGEREAALQAYQDRVDLAGWHEEVFESKLRQANILGELGRDPTQKYLDAWAMSPHRAEPLYALARYHERALEACPATDLVCRNSHRVQTFLYAKQAAALPRPQRDVLFVEDYIYEQRAMELLSVQAWWLAKELGEIYSVGRAAAEQLVQKFPDNQLYMQNIKWYNKLAEERQLSIAAAPGTVST</sequence>
<comment type="caution">
    <text evidence="1">The sequence shown here is derived from an EMBL/GenBank/DDBJ whole genome shotgun (WGS) entry which is preliminary data.</text>
</comment>
<evidence type="ECO:0008006" key="3">
    <source>
        <dbReference type="Google" id="ProtNLM"/>
    </source>
</evidence>
<protein>
    <recommendedName>
        <fullName evidence="3">Glycosyltransferase 2-like domain-containing protein</fullName>
    </recommendedName>
</protein>
<dbReference type="Gene3D" id="3.90.550.10">
    <property type="entry name" value="Spore Coat Polysaccharide Biosynthesis Protein SpsA, Chain A"/>
    <property type="match status" value="1"/>
</dbReference>
<dbReference type="InterPro" id="IPR029044">
    <property type="entry name" value="Nucleotide-diphossugar_trans"/>
</dbReference>
<organism evidence="1 2">
    <name type="scientific">[Myrmecia] bisecta</name>
    <dbReference type="NCBI Taxonomy" id="41462"/>
    <lineage>
        <taxon>Eukaryota</taxon>
        <taxon>Viridiplantae</taxon>
        <taxon>Chlorophyta</taxon>
        <taxon>core chlorophytes</taxon>
        <taxon>Trebouxiophyceae</taxon>
        <taxon>Trebouxiales</taxon>
        <taxon>Trebouxiaceae</taxon>
        <taxon>Myrmecia</taxon>
    </lineage>
</organism>
<name>A0AAW1QGU5_9CHLO</name>
<dbReference type="EMBL" id="JALJOR010000003">
    <property type="protein sequence ID" value="KAK9820627.1"/>
    <property type="molecule type" value="Genomic_DNA"/>
</dbReference>
<dbReference type="Proteomes" id="UP001489004">
    <property type="component" value="Unassembled WGS sequence"/>
</dbReference>
<gene>
    <name evidence="1" type="ORF">WJX72_012514</name>
</gene>
<keyword evidence="2" id="KW-1185">Reference proteome</keyword>
<dbReference type="SUPFAM" id="SSF53448">
    <property type="entry name" value="Nucleotide-diphospho-sugar transferases"/>
    <property type="match status" value="1"/>
</dbReference>
<accession>A0AAW1QGU5</accession>